<keyword evidence="10" id="KW-0067">ATP-binding</keyword>
<evidence type="ECO:0000313" key="17">
    <source>
        <dbReference type="Proteomes" id="UP000239772"/>
    </source>
</evidence>
<dbReference type="GO" id="GO:0005524">
    <property type="term" value="F:ATP binding"/>
    <property type="evidence" value="ECO:0007669"/>
    <property type="project" value="UniProtKB-KW"/>
</dbReference>
<dbReference type="InterPro" id="IPR032823">
    <property type="entry name" value="BCA_ABC_TP_C"/>
</dbReference>
<keyword evidence="7" id="KW-0963">Cytoplasm</keyword>
<dbReference type="InterPro" id="IPR003439">
    <property type="entry name" value="ABC_transporter-like_ATP-bd"/>
</dbReference>
<evidence type="ECO:0000256" key="12">
    <source>
        <dbReference type="ARBA" id="ARBA00023136"/>
    </source>
</evidence>
<dbReference type="PANTHER" id="PTHR45772:SF10">
    <property type="entry name" value="LIPOPOLYSACCHARIDE EXPORT SYSTEM ATP-BINDING PROTEIN LPTB"/>
    <property type="match status" value="1"/>
</dbReference>
<accession>A0A2T1HXS9</accession>
<keyword evidence="6" id="KW-1003">Cell membrane</keyword>
<dbReference type="GO" id="GO:0016887">
    <property type="term" value="F:ATP hydrolysis activity"/>
    <property type="evidence" value="ECO:0007669"/>
    <property type="project" value="InterPro"/>
</dbReference>
<evidence type="ECO:0000256" key="1">
    <source>
        <dbReference type="ARBA" id="ARBA00004496"/>
    </source>
</evidence>
<dbReference type="Proteomes" id="UP000239772">
    <property type="component" value="Unassembled WGS sequence"/>
</dbReference>
<keyword evidence="9" id="KW-0547">Nucleotide-binding</keyword>
<comment type="subunit">
    <text evidence="14">Component of the lipopolysaccharide transport and assembly complex. The LptBFG transporter is composed of two ATP-binding proteins (LptB) and two transmembrane proteins (LptF and LptG).</text>
</comment>
<dbReference type="EMBL" id="PVZS01000003">
    <property type="protein sequence ID" value="PSC06497.1"/>
    <property type="molecule type" value="Genomic_DNA"/>
</dbReference>
<keyword evidence="12" id="KW-0472">Membrane</keyword>
<dbReference type="InterPro" id="IPR051120">
    <property type="entry name" value="ABC_AA/LPS_Transport"/>
</dbReference>
<dbReference type="PANTHER" id="PTHR45772">
    <property type="entry name" value="CONSERVED COMPONENT OF ABC TRANSPORTER FOR NATURAL AMINO ACIDS-RELATED"/>
    <property type="match status" value="1"/>
</dbReference>
<evidence type="ECO:0000256" key="6">
    <source>
        <dbReference type="ARBA" id="ARBA00022475"/>
    </source>
</evidence>
<evidence type="ECO:0000256" key="13">
    <source>
        <dbReference type="ARBA" id="ARBA00024818"/>
    </source>
</evidence>
<evidence type="ECO:0000259" key="15">
    <source>
        <dbReference type="PROSITE" id="PS50893"/>
    </source>
</evidence>
<name>A0A2T1HXS9_9HYPH</name>
<proteinExistence type="inferred from homology"/>
<dbReference type="AlphaFoldDB" id="A0A2T1HXS9"/>
<evidence type="ECO:0000256" key="14">
    <source>
        <dbReference type="ARBA" id="ARBA00026081"/>
    </source>
</evidence>
<dbReference type="InterPro" id="IPR003593">
    <property type="entry name" value="AAA+_ATPase"/>
</dbReference>
<reference evidence="17" key="1">
    <citation type="submission" date="2018-03" db="EMBL/GenBank/DDBJ databases">
        <authorList>
            <person name="Sun L."/>
            <person name="Liu H."/>
            <person name="Chen W."/>
            <person name="Huang K."/>
            <person name="Liu W."/>
            <person name="Gao X."/>
        </authorList>
    </citation>
    <scope>NUCLEOTIDE SEQUENCE [LARGE SCALE GENOMIC DNA]</scope>
    <source>
        <strain evidence="17">SH9</strain>
    </source>
</reference>
<evidence type="ECO:0000256" key="10">
    <source>
        <dbReference type="ARBA" id="ARBA00022840"/>
    </source>
</evidence>
<dbReference type="GO" id="GO:0005886">
    <property type="term" value="C:plasma membrane"/>
    <property type="evidence" value="ECO:0007669"/>
    <property type="project" value="UniProtKB-SubCell"/>
</dbReference>
<feature type="domain" description="ABC transporter" evidence="15">
    <location>
        <begin position="12"/>
        <end position="244"/>
    </location>
</feature>
<dbReference type="GO" id="GO:0005737">
    <property type="term" value="C:cytoplasm"/>
    <property type="evidence" value="ECO:0007669"/>
    <property type="project" value="UniProtKB-SubCell"/>
</dbReference>
<dbReference type="OrthoDB" id="9778547at2"/>
<evidence type="ECO:0000256" key="8">
    <source>
        <dbReference type="ARBA" id="ARBA00022519"/>
    </source>
</evidence>
<evidence type="ECO:0000256" key="3">
    <source>
        <dbReference type="ARBA" id="ARBA00010865"/>
    </source>
</evidence>
<dbReference type="PROSITE" id="PS50893">
    <property type="entry name" value="ABC_TRANSPORTER_2"/>
    <property type="match status" value="1"/>
</dbReference>
<comment type="similarity">
    <text evidence="3">Belongs to the ABC transporter superfamily. Outer membrane lipopolysaccharide export (TC 1.B.42) family.</text>
</comment>
<evidence type="ECO:0000256" key="9">
    <source>
        <dbReference type="ARBA" id="ARBA00022741"/>
    </source>
</evidence>
<evidence type="ECO:0000256" key="7">
    <source>
        <dbReference type="ARBA" id="ARBA00022490"/>
    </source>
</evidence>
<dbReference type="InterPro" id="IPR027417">
    <property type="entry name" value="P-loop_NTPase"/>
</dbReference>
<keyword evidence="8" id="KW-0997">Cell inner membrane</keyword>
<evidence type="ECO:0000313" key="16">
    <source>
        <dbReference type="EMBL" id="PSC06497.1"/>
    </source>
</evidence>
<evidence type="ECO:0000256" key="2">
    <source>
        <dbReference type="ARBA" id="ARBA00004515"/>
    </source>
</evidence>
<evidence type="ECO:0000256" key="4">
    <source>
        <dbReference type="ARBA" id="ARBA00017803"/>
    </source>
</evidence>
<comment type="function">
    <text evidence="13">Part of the ABC transporter complex LptBFG involved in the translocation of lipopolysaccharide (LPS) from the inner membrane to the outer membrane. Probably responsible for energy coupling to the transport system.</text>
</comment>
<dbReference type="RefSeq" id="WP_106335411.1">
    <property type="nucleotide sequence ID" value="NZ_PVZS01000003.1"/>
</dbReference>
<dbReference type="Pfam" id="PF00005">
    <property type="entry name" value="ABC_tran"/>
    <property type="match status" value="1"/>
</dbReference>
<sequence length="260" mass="27366">MTGPTESEGWRLAGAGLVKAYGARVVVSDVSILVRPREITGLLGPSGSGKTTIFRMLTGLERPDRGLVSLDGRDVSRVALDGRARLGLGYVPQAPSLFPGLTAEENLKIAAEARHTDPALRKRVVGMMLAWFGIEPTRNVRLGLLSGGQRKLVEIAYAVCPLPRYLLLDEPFTGLDPLMVAALSARIRAIAASGVGVLLTDHKARAALELVDSAVVLQDGRVIAAGPPADVIDMPRVRSAFLGDNFSVGEAAPAEGAMAV</sequence>
<comment type="subcellular location">
    <subcellularLocation>
        <location evidence="2">Cell inner membrane</location>
        <topology evidence="2">Peripheral membrane protein</topology>
        <orientation evidence="2">Cytoplasmic side</orientation>
    </subcellularLocation>
    <subcellularLocation>
        <location evidence="1">Cytoplasm</location>
    </subcellularLocation>
</comment>
<keyword evidence="17" id="KW-1185">Reference proteome</keyword>
<keyword evidence="5" id="KW-0813">Transport</keyword>
<protein>
    <recommendedName>
        <fullName evidence="4">Lipopolysaccharide export system ATP-binding protein LptB</fullName>
    </recommendedName>
</protein>
<dbReference type="Gene3D" id="3.40.50.300">
    <property type="entry name" value="P-loop containing nucleotide triphosphate hydrolases"/>
    <property type="match status" value="1"/>
</dbReference>
<gene>
    <name evidence="16" type="ORF">SLNSH_04260</name>
</gene>
<keyword evidence="11" id="KW-1278">Translocase</keyword>
<evidence type="ECO:0000256" key="5">
    <source>
        <dbReference type="ARBA" id="ARBA00022448"/>
    </source>
</evidence>
<dbReference type="Pfam" id="PF12399">
    <property type="entry name" value="BCA_ABC_TP_C"/>
    <property type="match status" value="1"/>
</dbReference>
<dbReference type="SUPFAM" id="SSF52540">
    <property type="entry name" value="P-loop containing nucleoside triphosphate hydrolases"/>
    <property type="match status" value="1"/>
</dbReference>
<comment type="caution">
    <text evidence="16">The sequence shown here is derived from an EMBL/GenBank/DDBJ whole genome shotgun (WGS) entry which is preliminary data.</text>
</comment>
<evidence type="ECO:0000256" key="11">
    <source>
        <dbReference type="ARBA" id="ARBA00022967"/>
    </source>
</evidence>
<dbReference type="SMART" id="SM00382">
    <property type="entry name" value="AAA"/>
    <property type="match status" value="1"/>
</dbReference>
<organism evidence="16 17">
    <name type="scientific">Alsobacter soli</name>
    <dbReference type="NCBI Taxonomy" id="2109933"/>
    <lineage>
        <taxon>Bacteria</taxon>
        <taxon>Pseudomonadati</taxon>
        <taxon>Pseudomonadota</taxon>
        <taxon>Alphaproteobacteria</taxon>
        <taxon>Hyphomicrobiales</taxon>
        <taxon>Alsobacteraceae</taxon>
        <taxon>Alsobacter</taxon>
    </lineage>
</organism>